<evidence type="ECO:0000259" key="2">
    <source>
        <dbReference type="Pfam" id="PF17748"/>
    </source>
</evidence>
<sequence>MLALRTFSSLILGHGARETLSQLSSGQLHLLPPLSNKGYSQLIFRESDIRVLPASQRFPCQLIVRGVFEEGGAQLLAEEESEVISENGEKTFLLDESLIFDFEIRESGDKVIIWKDAMSRPGNIFQFVCDSSIALEQVQEFVRVARECLCEHRHRNTASQSEVEQADLTSFIGPRERHTQGLHFGSADDMLDESATSYTKKQEPVAVSEVEGFETEVPQVCTHVRGELHLFVPQRCHFALVDDSVFAKVSDIGKGKCWLRIEARDRLAAGYKHDRSFVVRGSKIGVFRHLPDNAIEFATNISKVQTIAGKLMKPTKVLLHSEDRHLILQHEIQPNKLHCMDLERGKVIDEWKIHDDDPVVAFAPETKFAQMSSRQTFLGISNNSLYRVDPRLPGNKVVNSERQQYVSRTNFSALATTEKGYIAVASHKGDMRLFDRLGIRAKTQLPSLGDPITAIDVTANGRWILCTTKNYLLLIDAQQKSGQNESKLGFEKSFPANDKPQPRRLALTPEHVAQYHREASKPIEFTPAKFNTDQQAEETSIITATGPYLIEWNLKRILQGSTITYKMKRCVEDVKAKEFKHGSDKAVLVALSNGVDMTTVRSRRISTRERFLWDSGEASSGISCLGHGRDRSMEDWLLGGHLS</sequence>
<dbReference type="Pfam" id="PF17748">
    <property type="entry name" value="VID27_N"/>
    <property type="match status" value="1"/>
</dbReference>
<dbReference type="Proteomes" id="UP000694050">
    <property type="component" value="Unassembled WGS sequence"/>
</dbReference>
<dbReference type="InterPro" id="IPR040979">
    <property type="entry name" value="Vid27_N"/>
</dbReference>
<evidence type="ECO:0000313" key="4">
    <source>
        <dbReference type="Proteomes" id="UP000694050"/>
    </source>
</evidence>
<name>A0A8J5NTA0_FUSOX</name>
<organism evidence="3 4">
    <name type="scientific">Fusarium oxysporum f. sp. rapae</name>
    <dbReference type="NCBI Taxonomy" id="485398"/>
    <lineage>
        <taxon>Eukaryota</taxon>
        <taxon>Fungi</taxon>
        <taxon>Dikarya</taxon>
        <taxon>Ascomycota</taxon>
        <taxon>Pezizomycotina</taxon>
        <taxon>Sordariomycetes</taxon>
        <taxon>Hypocreomycetidae</taxon>
        <taxon>Hypocreales</taxon>
        <taxon>Nectriaceae</taxon>
        <taxon>Fusarium</taxon>
        <taxon>Fusarium oxysporum species complex</taxon>
    </lineage>
</organism>
<evidence type="ECO:0000259" key="1">
    <source>
        <dbReference type="Pfam" id="PF08553"/>
    </source>
</evidence>
<dbReference type="AlphaFoldDB" id="A0A8J5NTA0"/>
<protein>
    <submittedName>
        <fullName evidence="3">Vacuolar import and degradation protein 27</fullName>
    </submittedName>
</protein>
<dbReference type="EMBL" id="JAELUQ010000008">
    <property type="protein sequence ID" value="KAG7409003.1"/>
    <property type="molecule type" value="Genomic_DNA"/>
</dbReference>
<feature type="domain" description="Vid27 N-terminal" evidence="2">
    <location>
        <begin position="1"/>
        <end position="171"/>
    </location>
</feature>
<dbReference type="PANTHER" id="PTHR31913:SF0">
    <property type="entry name" value="VACUOLAR IMPORT AND DEGRADATION PROTEIN 27"/>
    <property type="match status" value="1"/>
</dbReference>
<proteinExistence type="predicted"/>
<dbReference type="GO" id="GO:0005737">
    <property type="term" value="C:cytoplasm"/>
    <property type="evidence" value="ECO:0007669"/>
    <property type="project" value="TreeGrafter"/>
</dbReference>
<dbReference type="InterPro" id="IPR013863">
    <property type="entry name" value="VID27_C"/>
</dbReference>
<dbReference type="PANTHER" id="PTHR31913">
    <property type="entry name" value="VACUOLAR IMPORT AND DEGRADATION PROTEIN 27"/>
    <property type="match status" value="1"/>
</dbReference>
<reference evidence="3" key="1">
    <citation type="submission" date="2021-04" db="EMBL/GenBank/DDBJ databases">
        <title>First draft genome resource for Brassicaceae pathogens Fusarium oxysporum f. sp. raphani and Fusarium oxysporum f. sp. rapae.</title>
        <authorList>
            <person name="Asai S."/>
        </authorList>
    </citation>
    <scope>NUCLEOTIDE SEQUENCE</scope>
    <source>
        <strain evidence="3">Tf1208</strain>
    </source>
</reference>
<accession>A0A8J5NTA0</accession>
<feature type="domain" description="Vacuolar import/degradation Vid27 C-terminal" evidence="1">
    <location>
        <begin position="265"/>
        <end position="610"/>
    </location>
</feature>
<dbReference type="GO" id="GO:0005634">
    <property type="term" value="C:nucleus"/>
    <property type="evidence" value="ECO:0007669"/>
    <property type="project" value="TreeGrafter"/>
</dbReference>
<dbReference type="InterPro" id="IPR040458">
    <property type="entry name" value="Vid27"/>
</dbReference>
<comment type="caution">
    <text evidence="3">The sequence shown here is derived from an EMBL/GenBank/DDBJ whole genome shotgun (WGS) entry which is preliminary data.</text>
</comment>
<evidence type="ECO:0000313" key="3">
    <source>
        <dbReference type="EMBL" id="KAG7409003.1"/>
    </source>
</evidence>
<dbReference type="Pfam" id="PF08553">
    <property type="entry name" value="VID27"/>
    <property type="match status" value="1"/>
</dbReference>
<gene>
    <name evidence="3" type="ORF">Forpe1208_v011816</name>
</gene>